<dbReference type="AlphaFoldDB" id="A0A3N6PFZ3"/>
<keyword evidence="2" id="KW-1185">Reference proteome</keyword>
<sequence>MQVSLGQYTGVVQDLLFHHETGADVPGGDEKIMVMRWIATPAKHLAKVTIQITRMENGEIGYGAVDMAVVQ</sequence>
<accession>A0A3N6PFZ3</accession>
<reference evidence="1 2" key="1">
    <citation type="submission" date="2018-11" db="EMBL/GenBank/DDBJ databases">
        <title>Paraburkholderia sp. DHOA04, isolated from soil.</title>
        <authorList>
            <person name="Gao Z.-H."/>
            <person name="Qiu L.-H."/>
            <person name="Fu J.-C."/>
        </authorList>
    </citation>
    <scope>NUCLEOTIDE SEQUENCE [LARGE SCALE GENOMIC DNA]</scope>
    <source>
        <strain evidence="1 2">DHOA04</strain>
    </source>
</reference>
<dbReference type="RefSeq" id="WP_124154084.1">
    <property type="nucleotide sequence ID" value="NZ_RQIS01000043.1"/>
</dbReference>
<evidence type="ECO:0000313" key="1">
    <source>
        <dbReference type="EMBL" id="RQG99079.1"/>
    </source>
</evidence>
<name>A0A3N6PFZ3_9BURK</name>
<organism evidence="1 2">
    <name type="scientific">Paraburkholderia dinghuensis</name>
    <dbReference type="NCBI Taxonomy" id="2305225"/>
    <lineage>
        <taxon>Bacteria</taxon>
        <taxon>Pseudomonadati</taxon>
        <taxon>Pseudomonadota</taxon>
        <taxon>Betaproteobacteria</taxon>
        <taxon>Burkholderiales</taxon>
        <taxon>Burkholderiaceae</taxon>
        <taxon>Paraburkholderia</taxon>
    </lineage>
</organism>
<dbReference type="Proteomes" id="UP000272778">
    <property type="component" value="Unassembled WGS sequence"/>
</dbReference>
<comment type="caution">
    <text evidence="1">The sequence shown here is derived from an EMBL/GenBank/DDBJ whole genome shotgun (WGS) entry which is preliminary data.</text>
</comment>
<proteinExistence type="predicted"/>
<protein>
    <submittedName>
        <fullName evidence="1">Uncharacterized protein</fullName>
    </submittedName>
</protein>
<gene>
    <name evidence="1" type="ORF">D1Y85_26760</name>
</gene>
<dbReference type="EMBL" id="RQIS01000043">
    <property type="protein sequence ID" value="RQG99079.1"/>
    <property type="molecule type" value="Genomic_DNA"/>
</dbReference>
<dbReference type="OrthoDB" id="7030637at2"/>
<evidence type="ECO:0000313" key="2">
    <source>
        <dbReference type="Proteomes" id="UP000272778"/>
    </source>
</evidence>